<dbReference type="Pfam" id="PF00856">
    <property type="entry name" value="SET"/>
    <property type="match status" value="1"/>
</dbReference>
<feature type="region of interest" description="Disordered" evidence="11">
    <location>
        <begin position="507"/>
        <end position="587"/>
    </location>
</feature>
<feature type="non-terminal residue" evidence="16">
    <location>
        <position position="921"/>
    </location>
</feature>
<dbReference type="GO" id="GO:0032259">
    <property type="term" value="P:methylation"/>
    <property type="evidence" value="ECO:0007669"/>
    <property type="project" value="UniProtKB-KW"/>
</dbReference>
<dbReference type="GO" id="GO:0008270">
    <property type="term" value="F:zinc ion binding"/>
    <property type="evidence" value="ECO:0007669"/>
    <property type="project" value="InterPro"/>
</dbReference>
<dbReference type="Proteomes" id="UP000591073">
    <property type="component" value="Unassembled WGS sequence"/>
</dbReference>
<dbReference type="InterPro" id="IPR003616">
    <property type="entry name" value="Post-SET_dom"/>
</dbReference>
<feature type="region of interest" description="Disordered" evidence="11">
    <location>
        <begin position="19"/>
        <end position="52"/>
    </location>
</feature>
<dbReference type="Pfam" id="PF01429">
    <property type="entry name" value="MBD"/>
    <property type="match status" value="1"/>
</dbReference>
<evidence type="ECO:0000256" key="2">
    <source>
        <dbReference type="ARBA" id="ARBA00004286"/>
    </source>
</evidence>
<feature type="domain" description="MBD" evidence="15">
    <location>
        <begin position="229"/>
        <end position="300"/>
    </location>
</feature>
<feature type="compositionally biased region" description="Basic and acidic residues" evidence="11">
    <location>
        <begin position="637"/>
        <end position="655"/>
    </location>
</feature>
<name>A0A7L0SCM7_GLABR</name>
<dbReference type="CDD" id="cd01395">
    <property type="entry name" value="HMT_MBD"/>
    <property type="match status" value="1"/>
</dbReference>
<evidence type="ECO:0000256" key="10">
    <source>
        <dbReference type="ARBA" id="ARBA00023242"/>
    </source>
</evidence>
<dbReference type="SUPFAM" id="SSF82199">
    <property type="entry name" value="SET domain"/>
    <property type="match status" value="1"/>
</dbReference>
<dbReference type="PROSITE" id="PS50982">
    <property type="entry name" value="MBD"/>
    <property type="match status" value="1"/>
</dbReference>
<feature type="domain" description="Post-SET" evidence="14">
    <location>
        <begin position="905"/>
        <end position="921"/>
    </location>
</feature>
<dbReference type="SMART" id="SM00317">
    <property type="entry name" value="SET"/>
    <property type="match status" value="1"/>
</dbReference>
<proteinExistence type="predicted"/>
<feature type="compositionally biased region" description="Acidic residues" evidence="11">
    <location>
        <begin position="521"/>
        <end position="542"/>
    </location>
</feature>
<dbReference type="SMART" id="SM00468">
    <property type="entry name" value="PreSET"/>
    <property type="match status" value="1"/>
</dbReference>
<keyword evidence="8" id="KW-0862">Zinc</keyword>
<dbReference type="CDD" id="cd10517">
    <property type="entry name" value="SET_SETDB1"/>
    <property type="match status" value="1"/>
</dbReference>
<keyword evidence="5 16" id="KW-0808">Transferase</keyword>
<evidence type="ECO:0000313" key="16">
    <source>
        <dbReference type="EMBL" id="NXL40150.1"/>
    </source>
</evidence>
<dbReference type="Gene3D" id="2.30.30.140">
    <property type="match status" value="1"/>
</dbReference>
<feature type="region of interest" description="Disordered" evidence="11">
    <location>
        <begin position="100"/>
        <end position="143"/>
    </location>
</feature>
<dbReference type="SMART" id="SM00391">
    <property type="entry name" value="MBD"/>
    <property type="match status" value="1"/>
</dbReference>
<keyword evidence="4 16" id="KW-0489">Methyltransferase</keyword>
<dbReference type="OrthoDB" id="308383at2759"/>
<dbReference type="Pfam" id="PF05033">
    <property type="entry name" value="Pre-SET"/>
    <property type="match status" value="1"/>
</dbReference>
<evidence type="ECO:0000313" key="17">
    <source>
        <dbReference type="Proteomes" id="UP000591073"/>
    </source>
</evidence>
<feature type="compositionally biased region" description="Low complexity" evidence="11">
    <location>
        <begin position="112"/>
        <end position="128"/>
    </location>
</feature>
<dbReference type="Pfam" id="PF18358">
    <property type="entry name" value="Tudor_4"/>
    <property type="match status" value="1"/>
</dbReference>
<feature type="compositionally biased region" description="Polar residues" evidence="11">
    <location>
        <begin position="100"/>
        <end position="111"/>
    </location>
</feature>
<evidence type="ECO:0000256" key="1">
    <source>
        <dbReference type="ARBA" id="ARBA00004123"/>
    </source>
</evidence>
<evidence type="ECO:0000256" key="11">
    <source>
        <dbReference type="SAM" id="MobiDB-lite"/>
    </source>
</evidence>
<evidence type="ECO:0000259" key="14">
    <source>
        <dbReference type="PROSITE" id="PS50868"/>
    </source>
</evidence>
<dbReference type="GO" id="GO:0003677">
    <property type="term" value="F:DNA binding"/>
    <property type="evidence" value="ECO:0007669"/>
    <property type="project" value="InterPro"/>
</dbReference>
<feature type="region of interest" description="Disordered" evidence="11">
    <location>
        <begin position="619"/>
        <end position="790"/>
    </location>
</feature>
<feature type="domain" description="SET" evidence="12">
    <location>
        <begin position="438"/>
        <end position="896"/>
    </location>
</feature>
<feature type="compositionally biased region" description="Polar residues" evidence="11">
    <location>
        <begin position="21"/>
        <end position="39"/>
    </location>
</feature>
<feature type="compositionally biased region" description="Polar residues" evidence="11">
    <location>
        <begin position="619"/>
        <end position="634"/>
    </location>
</feature>
<dbReference type="InterPro" id="IPR047232">
    <property type="entry name" value="SETDB1/2-like_MBD"/>
</dbReference>
<comment type="subcellular location">
    <subcellularLocation>
        <location evidence="2">Chromosome</location>
    </subcellularLocation>
    <subcellularLocation>
        <location evidence="1">Nucleus</location>
    </subcellularLocation>
</comment>
<evidence type="ECO:0000256" key="3">
    <source>
        <dbReference type="ARBA" id="ARBA00022454"/>
    </source>
</evidence>
<keyword evidence="9" id="KW-0156">Chromatin regulator</keyword>
<organism evidence="16 17">
    <name type="scientific">Glaucidium brasilianum</name>
    <name type="common">Ferruginous pygmy-owl</name>
    <dbReference type="NCBI Taxonomy" id="78217"/>
    <lineage>
        <taxon>Eukaryota</taxon>
        <taxon>Metazoa</taxon>
        <taxon>Chordata</taxon>
        <taxon>Craniata</taxon>
        <taxon>Vertebrata</taxon>
        <taxon>Euteleostomi</taxon>
        <taxon>Archelosauria</taxon>
        <taxon>Archosauria</taxon>
        <taxon>Dinosauria</taxon>
        <taxon>Saurischia</taxon>
        <taxon>Theropoda</taxon>
        <taxon>Coelurosauria</taxon>
        <taxon>Aves</taxon>
        <taxon>Neognathae</taxon>
        <taxon>Neoaves</taxon>
        <taxon>Telluraves</taxon>
        <taxon>Strigiformes</taxon>
        <taxon>Strigidae</taxon>
        <taxon>Glaucidium</taxon>
    </lineage>
</organism>
<dbReference type="PROSITE" id="PS50280">
    <property type="entry name" value="SET"/>
    <property type="match status" value="1"/>
</dbReference>
<dbReference type="InterPro" id="IPR007728">
    <property type="entry name" value="Pre-SET_dom"/>
</dbReference>
<evidence type="ECO:0000256" key="9">
    <source>
        <dbReference type="ARBA" id="ARBA00022853"/>
    </source>
</evidence>
<sequence length="921" mass="101702">DDKRCEWIYRGSTRLEPMFSMKTSTASTQEKKQSGQARTRPNVGAVRSKGPVVQYTQDLTGAGPQYKPLEQMQAASLATRSVSPQPAEMEYFDSQLAQSRKQVAKKSTSFRPGSVSSGQSSPSSPVLSDAPAAGRSGASQQHRVKPAAAWVGVKHLKSPHDTCSVIPFSCPRLSGSQSSSGPAPGFHGMMDRVPNEPSYRAPLEKLFYLPHVCSYTCLSRVRPIRSDQYRSKNPLLVPLLYDFRRMTARRRVNRKMGFHVLYKTPCGLCLRSMPEIERYLFETDCDFLFLEMFCLDPYVLVDRKFQPYKPYYYIVDITKGREDVPLSCVNEIDSTPPPQVAYSKERIPGKGVYINTSWEFLVGCDCKDGCRDKSKCACHQLTVQATGCTPGGQINPNSGYQHKRLEECLPTGVYECNKRCKCNINMCTNRLVQHGLQVRLQLFKTQNKGWGIRCLDDIAKGSFVCIYAGKILTDDFADKEGLEMGDEYFANLDHIESVENFKEGYESDAKCSSDSSGVDLKDEEEENTGTEEQEESNEDSSDDNFCKDEDFSTSSVWRSYATRRQTRGQKENGLSETASKDSGLTRPISHDEAAAASCKLPVSEETSKNKVASWLSSNSMADGFQDNDSASSFKMSEGGEAKATKMELPGEREKASASAPGDLDTESKASLKKDVRGRAVGLGDDDFRRVYGYNPSPPKLEGVRRPTSKTALLQSRRHSLALQPPTEDVLTLSSSTDSDGENGPAAAGQAQGTTNDSDDIQTISSGSEEEEGDDKKNPSSGSGPVKRQVAVKSTRGFALKSTHGIAIKSTNMAAADKGESAPVRRTTRQFYDGEESCYIIDAKLEGNLGRYLNHSCSPNLFVQNVFVDTHDLRFPWVAFFASKRIRAGTELTWDYNYEVGSVEGKELLCCCGAVECRGRLL</sequence>
<feature type="domain" description="Pre-SET" evidence="13">
    <location>
        <begin position="362"/>
        <end position="435"/>
    </location>
</feature>
<dbReference type="PROSITE" id="PS50867">
    <property type="entry name" value="PRE_SET"/>
    <property type="match status" value="1"/>
</dbReference>
<dbReference type="Gene3D" id="2.170.270.10">
    <property type="entry name" value="SET domain"/>
    <property type="match status" value="2"/>
</dbReference>
<dbReference type="GO" id="GO:0005694">
    <property type="term" value="C:chromosome"/>
    <property type="evidence" value="ECO:0007669"/>
    <property type="project" value="UniProtKB-SubCell"/>
</dbReference>
<keyword evidence="3" id="KW-0158">Chromosome</keyword>
<comment type="caution">
    <text evidence="16">The sequence shown here is derived from an EMBL/GenBank/DDBJ whole genome shotgun (WGS) entry which is preliminary data.</text>
</comment>
<evidence type="ECO:0000256" key="7">
    <source>
        <dbReference type="ARBA" id="ARBA00022723"/>
    </source>
</evidence>
<keyword evidence="6" id="KW-0949">S-adenosyl-L-methionine</keyword>
<keyword evidence="10" id="KW-0539">Nucleus</keyword>
<evidence type="ECO:0000256" key="6">
    <source>
        <dbReference type="ARBA" id="ARBA00022691"/>
    </source>
</evidence>
<evidence type="ECO:0000256" key="4">
    <source>
        <dbReference type="ARBA" id="ARBA00022603"/>
    </source>
</evidence>
<dbReference type="PROSITE" id="PS50868">
    <property type="entry name" value="POST_SET"/>
    <property type="match status" value="1"/>
</dbReference>
<dbReference type="EMBL" id="VXAP01001391">
    <property type="protein sequence ID" value="NXL40150.1"/>
    <property type="molecule type" value="Genomic_DNA"/>
</dbReference>
<dbReference type="GO" id="GO:0010629">
    <property type="term" value="P:negative regulation of gene expression"/>
    <property type="evidence" value="ECO:0007669"/>
    <property type="project" value="TreeGrafter"/>
</dbReference>
<dbReference type="GO" id="GO:0070828">
    <property type="term" value="P:heterochromatin organization"/>
    <property type="evidence" value="ECO:0007669"/>
    <property type="project" value="TreeGrafter"/>
</dbReference>
<accession>A0A7L0SCM7</accession>
<keyword evidence="17" id="KW-1185">Reference proteome</keyword>
<dbReference type="FunFam" id="2.170.270.10:FF:000020">
    <property type="entry name" value="Histone-lysine N-methyltransferase"/>
    <property type="match status" value="1"/>
</dbReference>
<dbReference type="InterPro" id="IPR016177">
    <property type="entry name" value="DNA-bd_dom_sf"/>
</dbReference>
<dbReference type="GO" id="GO:0046974">
    <property type="term" value="F:histone H3K9 methyltransferase activity"/>
    <property type="evidence" value="ECO:0007669"/>
    <property type="project" value="TreeGrafter"/>
</dbReference>
<dbReference type="SUPFAM" id="SSF54171">
    <property type="entry name" value="DNA-binding domain"/>
    <property type="match status" value="1"/>
</dbReference>
<feature type="compositionally biased region" description="Basic and acidic residues" evidence="11">
    <location>
        <begin position="665"/>
        <end position="677"/>
    </location>
</feature>
<gene>
    <name evidence="16" type="primary">Setdb1</name>
    <name evidence="16" type="ORF">GLABRA_R02833</name>
</gene>
<dbReference type="InterPro" id="IPR046341">
    <property type="entry name" value="SET_dom_sf"/>
</dbReference>
<dbReference type="GO" id="GO:0005634">
    <property type="term" value="C:nucleus"/>
    <property type="evidence" value="ECO:0007669"/>
    <property type="project" value="UniProtKB-SubCell"/>
</dbReference>
<keyword evidence="7" id="KW-0479">Metal-binding</keyword>
<dbReference type="PANTHER" id="PTHR46024:SF2">
    <property type="entry name" value="HISTONE-LYSINE N-METHYLTRANSFERASE SETDB1"/>
    <property type="match status" value="1"/>
</dbReference>
<dbReference type="AlphaFoldDB" id="A0A7L0SCM7"/>
<feature type="compositionally biased region" description="Polar residues" evidence="11">
    <location>
        <begin position="572"/>
        <end position="582"/>
    </location>
</feature>
<dbReference type="InterPro" id="IPR001214">
    <property type="entry name" value="SET_dom"/>
</dbReference>
<evidence type="ECO:0000259" key="12">
    <source>
        <dbReference type="PROSITE" id="PS50280"/>
    </source>
</evidence>
<evidence type="ECO:0000259" key="15">
    <source>
        <dbReference type="PROSITE" id="PS50982"/>
    </source>
</evidence>
<evidence type="ECO:0000259" key="13">
    <source>
        <dbReference type="PROSITE" id="PS50867"/>
    </source>
</evidence>
<dbReference type="InterPro" id="IPR001739">
    <property type="entry name" value="Methyl_CpG_DNA-bd"/>
</dbReference>
<feature type="non-terminal residue" evidence="16">
    <location>
        <position position="1"/>
    </location>
</feature>
<dbReference type="PANTHER" id="PTHR46024">
    <property type="entry name" value="HISTONE-LYSINE N-METHYLTRANSFERASE EGGLESS"/>
    <property type="match status" value="1"/>
</dbReference>
<dbReference type="InterPro" id="IPR051516">
    <property type="entry name" value="SETDB_methyltransferase"/>
</dbReference>
<evidence type="ECO:0000256" key="5">
    <source>
        <dbReference type="ARBA" id="ARBA00022679"/>
    </source>
</evidence>
<evidence type="ECO:0000256" key="8">
    <source>
        <dbReference type="ARBA" id="ARBA00022833"/>
    </source>
</evidence>
<protein>
    <submittedName>
        <fullName evidence="16">SETB1 methyltransferase</fullName>
    </submittedName>
</protein>
<dbReference type="InterPro" id="IPR041292">
    <property type="entry name" value="Tudor_4"/>
</dbReference>
<reference evidence="16 17" key="1">
    <citation type="submission" date="2019-09" db="EMBL/GenBank/DDBJ databases">
        <title>Bird 10,000 Genomes (B10K) Project - Family phase.</title>
        <authorList>
            <person name="Zhang G."/>
        </authorList>
    </citation>
    <scope>NUCLEOTIDE SEQUENCE [LARGE SCALE GENOMIC DNA]</scope>
    <source>
        <strain evidence="16">B10K-DU-008-63</strain>
    </source>
</reference>
<feature type="compositionally biased region" description="Low complexity" evidence="11">
    <location>
        <begin position="745"/>
        <end position="754"/>
    </location>
</feature>
<dbReference type="FunFam" id="2.170.270.10:FF:000017">
    <property type="entry name" value="Histone-lysine N-methyltransferase"/>
    <property type="match status" value="1"/>
</dbReference>